<dbReference type="OrthoDB" id="3176171at2759"/>
<feature type="region of interest" description="Disordered" evidence="7">
    <location>
        <begin position="351"/>
        <end position="370"/>
    </location>
</feature>
<feature type="region of interest" description="Disordered" evidence="7">
    <location>
        <begin position="1435"/>
        <end position="1469"/>
    </location>
</feature>
<dbReference type="SMART" id="SM00129">
    <property type="entry name" value="KISc"/>
    <property type="match status" value="1"/>
</dbReference>
<feature type="compositionally biased region" description="Basic and acidic residues" evidence="7">
    <location>
        <begin position="178"/>
        <end position="188"/>
    </location>
</feature>
<feature type="compositionally biased region" description="Basic and acidic residues" evidence="7">
    <location>
        <begin position="1002"/>
        <end position="1029"/>
    </location>
</feature>
<dbReference type="GO" id="GO:0008017">
    <property type="term" value="F:microtubule binding"/>
    <property type="evidence" value="ECO:0007669"/>
    <property type="project" value="InterPro"/>
</dbReference>
<dbReference type="InterPro" id="IPR001752">
    <property type="entry name" value="Kinesin_motor_dom"/>
</dbReference>
<dbReference type="GO" id="GO:0007018">
    <property type="term" value="P:microtubule-based movement"/>
    <property type="evidence" value="ECO:0007669"/>
    <property type="project" value="InterPro"/>
</dbReference>
<feature type="coiled-coil region" evidence="6">
    <location>
        <begin position="1336"/>
        <end position="1363"/>
    </location>
</feature>
<dbReference type="Gene3D" id="3.40.850.10">
    <property type="entry name" value="Kinesin motor domain"/>
    <property type="match status" value="1"/>
</dbReference>
<dbReference type="STRING" id="1882483.A0A317XT77"/>
<dbReference type="SUPFAM" id="SSF52540">
    <property type="entry name" value="P-loop containing nucleoside triphosphate hydrolases"/>
    <property type="match status" value="1"/>
</dbReference>
<dbReference type="InterPro" id="IPR019821">
    <property type="entry name" value="Kinesin_motor_CS"/>
</dbReference>
<keyword evidence="10" id="KW-1185">Reference proteome</keyword>
<name>A0A317XT77_9BASI</name>
<feature type="region of interest" description="Disordered" evidence="7">
    <location>
        <begin position="67"/>
        <end position="302"/>
    </location>
</feature>
<feature type="region of interest" description="Disordered" evidence="7">
    <location>
        <begin position="730"/>
        <end position="759"/>
    </location>
</feature>
<feature type="compositionally biased region" description="Low complexity" evidence="7">
    <location>
        <begin position="82"/>
        <end position="94"/>
    </location>
</feature>
<keyword evidence="2 5" id="KW-0067">ATP-binding</keyword>
<keyword evidence="3 6" id="KW-0175">Coiled coil</keyword>
<evidence type="ECO:0000256" key="7">
    <source>
        <dbReference type="SAM" id="MobiDB-lite"/>
    </source>
</evidence>
<evidence type="ECO:0000256" key="6">
    <source>
        <dbReference type="SAM" id="Coils"/>
    </source>
</evidence>
<keyword evidence="1 5" id="KW-0547">Nucleotide-binding</keyword>
<feature type="region of interest" description="Disordered" evidence="7">
    <location>
        <begin position="1483"/>
        <end position="1564"/>
    </location>
</feature>
<dbReference type="InterPro" id="IPR036961">
    <property type="entry name" value="Kinesin_motor_dom_sf"/>
</dbReference>
<feature type="binding site" evidence="5">
    <location>
        <begin position="422"/>
        <end position="429"/>
    </location>
    <ligand>
        <name>ATP</name>
        <dbReference type="ChEBI" id="CHEBI:30616"/>
    </ligand>
</feature>
<protein>
    <submittedName>
        <fullName evidence="9">Kinesin-domain-containing protein</fullName>
    </submittedName>
</protein>
<keyword evidence="4 5" id="KW-0505">Motor protein</keyword>
<evidence type="ECO:0000256" key="1">
    <source>
        <dbReference type="ARBA" id="ARBA00022741"/>
    </source>
</evidence>
<comment type="similarity">
    <text evidence="5">Belongs to the TRAFAC class myosin-kinesin ATPase superfamily. Kinesin family.</text>
</comment>
<feature type="compositionally biased region" description="Basic and acidic residues" evidence="7">
    <location>
        <begin position="1118"/>
        <end position="1132"/>
    </location>
</feature>
<feature type="compositionally biased region" description="Basic and acidic residues" evidence="7">
    <location>
        <begin position="1085"/>
        <end position="1094"/>
    </location>
</feature>
<dbReference type="InParanoid" id="A0A317XT77"/>
<evidence type="ECO:0000313" key="9">
    <source>
        <dbReference type="EMBL" id="PWZ00973.1"/>
    </source>
</evidence>
<feature type="region of interest" description="Disordered" evidence="7">
    <location>
        <begin position="491"/>
        <end position="524"/>
    </location>
</feature>
<dbReference type="PANTHER" id="PTHR47968:SF75">
    <property type="entry name" value="CENTROMERE-ASSOCIATED PROTEIN E"/>
    <property type="match status" value="1"/>
</dbReference>
<feature type="region of interest" description="Disordered" evidence="7">
    <location>
        <begin position="1002"/>
        <end position="1094"/>
    </location>
</feature>
<proteinExistence type="inferred from homology"/>
<dbReference type="PROSITE" id="PS00411">
    <property type="entry name" value="KINESIN_MOTOR_1"/>
    <property type="match status" value="1"/>
</dbReference>
<dbReference type="Pfam" id="PF00225">
    <property type="entry name" value="Kinesin"/>
    <property type="match status" value="1"/>
</dbReference>
<dbReference type="PRINTS" id="PR00380">
    <property type="entry name" value="KINESINHEAVY"/>
</dbReference>
<organism evidence="9 10">
    <name type="scientific">Testicularia cyperi</name>
    <dbReference type="NCBI Taxonomy" id="1882483"/>
    <lineage>
        <taxon>Eukaryota</taxon>
        <taxon>Fungi</taxon>
        <taxon>Dikarya</taxon>
        <taxon>Basidiomycota</taxon>
        <taxon>Ustilaginomycotina</taxon>
        <taxon>Ustilaginomycetes</taxon>
        <taxon>Ustilaginales</taxon>
        <taxon>Anthracoideaceae</taxon>
        <taxon>Testicularia</taxon>
    </lineage>
</organism>
<feature type="compositionally biased region" description="Low complexity" evidence="7">
    <location>
        <begin position="276"/>
        <end position="302"/>
    </location>
</feature>
<feature type="region of interest" description="Disordered" evidence="7">
    <location>
        <begin position="1"/>
        <end position="27"/>
    </location>
</feature>
<dbReference type="EMBL" id="KZ819191">
    <property type="protein sequence ID" value="PWZ00973.1"/>
    <property type="molecule type" value="Genomic_DNA"/>
</dbReference>
<feature type="compositionally biased region" description="Polar residues" evidence="7">
    <location>
        <begin position="229"/>
        <end position="248"/>
    </location>
</feature>
<feature type="compositionally biased region" description="Basic and acidic residues" evidence="7">
    <location>
        <begin position="1146"/>
        <end position="1165"/>
    </location>
</feature>
<feature type="compositionally biased region" description="Polar residues" evidence="7">
    <location>
        <begin position="95"/>
        <end position="112"/>
    </location>
</feature>
<feature type="compositionally biased region" description="Low complexity" evidence="7">
    <location>
        <begin position="118"/>
        <end position="143"/>
    </location>
</feature>
<evidence type="ECO:0000256" key="2">
    <source>
        <dbReference type="ARBA" id="ARBA00022840"/>
    </source>
</evidence>
<dbReference type="GO" id="GO:0005524">
    <property type="term" value="F:ATP binding"/>
    <property type="evidence" value="ECO:0007669"/>
    <property type="project" value="UniProtKB-UniRule"/>
</dbReference>
<dbReference type="PROSITE" id="PS50067">
    <property type="entry name" value="KINESIN_MOTOR_2"/>
    <property type="match status" value="1"/>
</dbReference>
<evidence type="ECO:0000256" key="4">
    <source>
        <dbReference type="ARBA" id="ARBA00023175"/>
    </source>
</evidence>
<dbReference type="InterPro" id="IPR027640">
    <property type="entry name" value="Kinesin-like_fam"/>
</dbReference>
<dbReference type="Proteomes" id="UP000246740">
    <property type="component" value="Unassembled WGS sequence"/>
</dbReference>
<dbReference type="PANTHER" id="PTHR47968">
    <property type="entry name" value="CENTROMERE PROTEIN E"/>
    <property type="match status" value="1"/>
</dbReference>
<reference evidence="9 10" key="1">
    <citation type="journal article" date="2018" name="Mol. Biol. Evol.">
        <title>Broad Genomic Sampling Reveals a Smut Pathogenic Ancestry of the Fungal Clade Ustilaginomycotina.</title>
        <authorList>
            <person name="Kijpornyongpan T."/>
            <person name="Mondo S.J."/>
            <person name="Barry K."/>
            <person name="Sandor L."/>
            <person name="Lee J."/>
            <person name="Lipzen A."/>
            <person name="Pangilinan J."/>
            <person name="LaButti K."/>
            <person name="Hainaut M."/>
            <person name="Henrissat B."/>
            <person name="Grigoriev I.V."/>
            <person name="Spatafora J.W."/>
            <person name="Aime M.C."/>
        </authorList>
    </citation>
    <scope>NUCLEOTIDE SEQUENCE [LARGE SCALE GENOMIC DNA]</scope>
    <source>
        <strain evidence="9 10">MCA 3645</strain>
    </source>
</reference>
<evidence type="ECO:0000256" key="3">
    <source>
        <dbReference type="ARBA" id="ARBA00023054"/>
    </source>
</evidence>
<sequence length="1595" mass="171084">MFRFRSATSASNSAGSVGANSCPSSPNVSSTSSILSLLRAQSRSLAECPAELPEAALHAIDPCLPESAPSSASCLPSPPPKSSSTTAISIPTSAFDSNSSLDTITKPQADTSKQAEDSATATTSPTSSTSSTRSPSRQTESRSISPAKLKASPRRTVPVASSAVSAQRGSAGRVSSHIKADLTAKNDPSDTPIKRKSLAPRQASLASAGMGKKAKIGAAGKSSPFTKPPVSSATSKDAANKDATNVHPSTEEEPNSASLDDAASTDPVSDKTVELASGGAAISSTSASASSPSTMSSTLSDSRQNVVVCVRMRPLRSKQGTEDTSGEIWNCDKTKNQIVPTDLHPAIAKRTTSSERAGASMPTMLSTNDLDGDEGGPGKTYMFQFDKLIGDGDHTCDMYASHIGPVVRAAMEGYNGTVFAYGQTGSGKTHTMSGSADEPGVIPSAVHQVFRMIREEPSREYLLRVSYLEIYNETLKDLLAPLPATVSLAPGVSGSDRPASPTKGGSSHSSGQSQSSTLRIVEDPKQNRVMITGLREEIVTDAEAVLDLIQRGQDERHVGATDWNERSSRSHCVFQLTIESRSRSPSEQDGKEVRVSQLNLIDLAGSERAASQAERRKEGAFINKSLLTLGTVIGKLTEQSADSESTHIPYRDSKLTRILQTSLSGNARIAVICTLSPDREHANETLSTLKFGKRCKMVVTTAKRGTAMDDKALLQKYRKELDALRARLEANTATSPNPEATPAAGPPAVDPAVSAESQQKLDELNLQREEAQKEVEQMQQKRSTLKGQIDHLTRLILTSQSVANDSAPGTPVRRSVHAPALARRGPRMSDLHAFASHGYGSPAPGAGTFGGAADASVAGTPILGGPKPFELEAELAGLRRQLREQIESRQSLVAAHKAELAARDARESELQEAIRLNEQELDEAETAYDKLRDERDEARKIALKEQEKARENRKRLLEEQEANRLLKLVAKARAGEEDAAMQSRIEGLQNQLQAKRAEADEQRQQLQSELDKARSELENEKAARQRAEATVEAANKASQDALAELEQIRLDSSSSKATADQEEDAEADDVEAEFKDIVSGKSGKRAAEDQSKEWLKQREFELDAREKQLHDLRVELETSRTELQRQKQDEAAQRLQNEESSAAQDKTARELASLRDELGESEEAKRNLEIEMARLRATVSGRQAEKDRIEALDAELRTAKAKIEELQTEIRAEKARTLQALNTVARPLPVPSQDGGLAPSVGQGRAFGGSVPSSPVKGITASRLRGGSLFEGPSTPTRSSPGLNRAGSVKEYRRYTPSATINEPASPSPAATGTRSVLLGHRATFDNNRNASVANNRAEKEEIERLNAVINSQRALMADLENSVASWKMRMKQQAELIQKLVQQQPQLNSTSSAAGEQRVATAALDLGSGGHSPPCSDGESDVFGLHKQGILGDIANGSDGRGRWNSPRTKPPATGASPERGFGTLPRTTHLSLGSKVEEPYYGAHTYNRPPLNPAQIPGSPYKPYGHAGLPSSPYAAGAPTPLPLPSLGVADASENRRSSPSPRKPRKTIESDLRLLKASPRVETNKSKFITDLLASTPDTPSRRRTNASAYYI</sequence>
<feature type="compositionally biased region" description="Acidic residues" evidence="7">
    <location>
        <begin position="1060"/>
        <end position="1071"/>
    </location>
</feature>
<dbReference type="InterPro" id="IPR027417">
    <property type="entry name" value="P-loop_NTPase"/>
</dbReference>
<feature type="compositionally biased region" description="Low complexity" evidence="7">
    <location>
        <begin position="504"/>
        <end position="516"/>
    </location>
</feature>
<feature type="domain" description="Kinesin motor" evidence="8">
    <location>
        <begin position="305"/>
        <end position="698"/>
    </location>
</feature>
<feature type="region of interest" description="Disordered" evidence="7">
    <location>
        <begin position="1118"/>
        <end position="1165"/>
    </location>
</feature>
<evidence type="ECO:0000256" key="5">
    <source>
        <dbReference type="PROSITE-ProRule" id="PRU00283"/>
    </source>
</evidence>
<accession>A0A317XT77</accession>
<evidence type="ECO:0000259" key="8">
    <source>
        <dbReference type="PROSITE" id="PS50067"/>
    </source>
</evidence>
<feature type="region of interest" description="Disordered" evidence="7">
    <location>
        <begin position="1265"/>
        <end position="1289"/>
    </location>
</feature>
<evidence type="ECO:0000313" key="10">
    <source>
        <dbReference type="Proteomes" id="UP000246740"/>
    </source>
</evidence>
<feature type="compositionally biased region" description="Low complexity" evidence="7">
    <location>
        <begin position="206"/>
        <end position="223"/>
    </location>
</feature>
<gene>
    <name evidence="9" type="ORF">BCV70DRAFT_199338</name>
</gene>
<feature type="compositionally biased region" description="Polar residues" evidence="7">
    <location>
        <begin position="1134"/>
        <end position="1144"/>
    </location>
</feature>
<dbReference type="GO" id="GO:0003777">
    <property type="term" value="F:microtubule motor activity"/>
    <property type="evidence" value="ECO:0007669"/>
    <property type="project" value="InterPro"/>
</dbReference>